<dbReference type="InterPro" id="IPR029030">
    <property type="entry name" value="Caspase-like_dom_sf"/>
</dbReference>
<dbReference type="SUPFAM" id="SSF52129">
    <property type="entry name" value="Caspase-like"/>
    <property type="match status" value="1"/>
</dbReference>
<protein>
    <submittedName>
        <fullName evidence="6">Ca(2+)-dependent cysteine protease</fullName>
    </submittedName>
</protein>
<dbReference type="SUPFAM" id="SSF51045">
    <property type="entry name" value="WW domain"/>
    <property type="match status" value="1"/>
</dbReference>
<dbReference type="InterPro" id="IPR001202">
    <property type="entry name" value="WW_dom"/>
</dbReference>
<keyword evidence="2" id="KW-0053">Apoptosis</keyword>
<keyword evidence="6" id="KW-0645">Protease</keyword>
<organism evidence="6 7">
    <name type="scientific">Clydaea vesicula</name>
    <dbReference type="NCBI Taxonomy" id="447962"/>
    <lineage>
        <taxon>Eukaryota</taxon>
        <taxon>Fungi</taxon>
        <taxon>Fungi incertae sedis</taxon>
        <taxon>Chytridiomycota</taxon>
        <taxon>Chytridiomycota incertae sedis</taxon>
        <taxon>Chytridiomycetes</taxon>
        <taxon>Lobulomycetales</taxon>
        <taxon>Lobulomycetaceae</taxon>
        <taxon>Clydaea</taxon>
    </lineage>
</organism>
<dbReference type="PANTHER" id="PTHR48104:SF30">
    <property type="entry name" value="METACASPASE-1"/>
    <property type="match status" value="1"/>
</dbReference>
<evidence type="ECO:0000256" key="1">
    <source>
        <dbReference type="ARBA" id="ARBA00009005"/>
    </source>
</evidence>
<dbReference type="PROSITE" id="PS50020">
    <property type="entry name" value="WW_DOMAIN_2"/>
    <property type="match status" value="1"/>
</dbReference>
<dbReference type="Gene3D" id="3.40.50.12660">
    <property type="match status" value="2"/>
</dbReference>
<dbReference type="PANTHER" id="PTHR48104">
    <property type="entry name" value="METACASPASE-4"/>
    <property type="match status" value="1"/>
</dbReference>
<name>A0AAD5U9A0_9FUNG</name>
<reference evidence="6" key="1">
    <citation type="submission" date="2020-05" db="EMBL/GenBank/DDBJ databases">
        <title>Phylogenomic resolution of chytrid fungi.</title>
        <authorList>
            <person name="Stajich J.E."/>
            <person name="Amses K."/>
            <person name="Simmons R."/>
            <person name="Seto K."/>
            <person name="Myers J."/>
            <person name="Bonds A."/>
            <person name="Quandt C.A."/>
            <person name="Barry K."/>
            <person name="Liu P."/>
            <person name="Grigoriev I."/>
            <person name="Longcore J.E."/>
            <person name="James T.Y."/>
        </authorList>
    </citation>
    <scope>NUCLEOTIDE SEQUENCE</scope>
    <source>
        <strain evidence="6">JEL0476</strain>
    </source>
</reference>
<keyword evidence="3" id="KW-0788">Thiol protease</keyword>
<dbReference type="GO" id="GO:0005737">
    <property type="term" value="C:cytoplasm"/>
    <property type="evidence" value="ECO:0007669"/>
    <property type="project" value="TreeGrafter"/>
</dbReference>
<evidence type="ECO:0000313" key="7">
    <source>
        <dbReference type="Proteomes" id="UP001211065"/>
    </source>
</evidence>
<feature type="compositionally biased region" description="Polar residues" evidence="4">
    <location>
        <begin position="1"/>
        <end position="14"/>
    </location>
</feature>
<dbReference type="CDD" id="cd00201">
    <property type="entry name" value="WW"/>
    <property type="match status" value="1"/>
</dbReference>
<comment type="similarity">
    <text evidence="1">Belongs to the peptidase C14B family.</text>
</comment>
<proteinExistence type="inferred from homology"/>
<feature type="region of interest" description="Disordered" evidence="4">
    <location>
        <begin position="1"/>
        <end position="25"/>
    </location>
</feature>
<dbReference type="Proteomes" id="UP001211065">
    <property type="component" value="Unassembled WGS sequence"/>
</dbReference>
<dbReference type="GO" id="GO:0006508">
    <property type="term" value="P:proteolysis"/>
    <property type="evidence" value="ECO:0007669"/>
    <property type="project" value="UniProtKB-KW"/>
</dbReference>
<dbReference type="Pfam" id="PF00656">
    <property type="entry name" value="Peptidase_C14"/>
    <property type="match status" value="1"/>
</dbReference>
<feature type="domain" description="WW" evidence="5">
    <location>
        <begin position="26"/>
        <end position="65"/>
    </location>
</feature>
<gene>
    <name evidence="6" type="primary">MCA1_4</name>
    <name evidence="6" type="ORF">HK099_007028</name>
</gene>
<dbReference type="GO" id="GO:0004197">
    <property type="term" value="F:cysteine-type endopeptidase activity"/>
    <property type="evidence" value="ECO:0007669"/>
    <property type="project" value="InterPro"/>
</dbReference>
<dbReference type="InterPro" id="IPR050452">
    <property type="entry name" value="Metacaspase"/>
</dbReference>
<dbReference type="GO" id="GO:0006915">
    <property type="term" value="P:apoptotic process"/>
    <property type="evidence" value="ECO:0007669"/>
    <property type="project" value="UniProtKB-KW"/>
</dbReference>
<dbReference type="InterPro" id="IPR036020">
    <property type="entry name" value="WW_dom_sf"/>
</dbReference>
<dbReference type="AlphaFoldDB" id="A0AAD5U9A0"/>
<accession>A0AAD5U9A0</accession>
<dbReference type="EMBL" id="JADGJW010000065">
    <property type="protein sequence ID" value="KAJ3225293.1"/>
    <property type="molecule type" value="Genomic_DNA"/>
</dbReference>
<evidence type="ECO:0000259" key="5">
    <source>
        <dbReference type="PROSITE" id="PS50020"/>
    </source>
</evidence>
<evidence type="ECO:0000256" key="2">
    <source>
        <dbReference type="ARBA" id="ARBA00022703"/>
    </source>
</evidence>
<comment type="caution">
    <text evidence="6">The sequence shown here is derived from an EMBL/GenBank/DDBJ whole genome shotgun (WGS) entry which is preliminary data.</text>
</comment>
<sequence length="372" mass="41508">MNTYPGGYSQNSLGQQNQYRPPNPPQQLPPGWYVELFDELHMDPMGRQFFVDTKTGVSHWTLPNVLPPQQPIYQPPAQQPMNPHVQVTKNENFGTALLIGINYTGTRAALAGIVFLCISLIRLLGCHNDVKNVKQFITRTYGYQDNINSMVCLTDDQTNPLFIPTRQNIINAMRWLVQDARPGDSFFFHFSGHGSKQKDKDGDEDDGYDETICPLDYERAGMITDDEMNTIMCRPLPQGCRFVGIFDSCHSGTALDFPYQYTPDGKIKERTAIKNIGGIGKRLLGDLNSGKVFNPTSLFGDIKNALGTENATKKTKETRGTRAYCIMLSGCKDVQTSADTAINGRATGAMTHSLMKCIQNNPSPTFFELLQQ</sequence>
<keyword evidence="7" id="KW-1185">Reference proteome</keyword>
<keyword evidence="3" id="KW-0378">Hydrolase</keyword>
<evidence type="ECO:0000313" key="6">
    <source>
        <dbReference type="EMBL" id="KAJ3225293.1"/>
    </source>
</evidence>
<dbReference type="InterPro" id="IPR011600">
    <property type="entry name" value="Pept_C14_caspase"/>
</dbReference>
<evidence type="ECO:0000256" key="3">
    <source>
        <dbReference type="ARBA" id="ARBA00022807"/>
    </source>
</evidence>
<evidence type="ECO:0000256" key="4">
    <source>
        <dbReference type="SAM" id="MobiDB-lite"/>
    </source>
</evidence>